<dbReference type="PANTHER" id="PTHR48063:SF93">
    <property type="entry name" value="LEUCINE-RICH REPEAT-CONTAINING N-TERMINAL PLANT-TYPE DOMAIN-CONTAINING PROTEIN"/>
    <property type="match status" value="1"/>
</dbReference>
<comment type="similarity">
    <text evidence="12">Belongs to the polygalacturonase-inhibiting protein family.</text>
</comment>
<dbReference type="Proteomes" id="UP000250321">
    <property type="component" value="Unassembled WGS sequence"/>
</dbReference>
<comment type="caution">
    <text evidence="15">The sequence shown here is derived from an EMBL/GenBank/DDBJ whole genome shotgun (WGS) entry which is preliminary data.</text>
</comment>
<reference evidence="15 16" key="1">
    <citation type="submission" date="2018-02" db="EMBL/GenBank/DDBJ databases">
        <title>Draft genome of wild Prunus yedoensis var. nudiflora.</title>
        <authorList>
            <person name="Baek S."/>
            <person name="Kim J.-H."/>
            <person name="Choi K."/>
            <person name="Kim G.-B."/>
            <person name="Cho A."/>
            <person name="Jang H."/>
            <person name="Shin C.-H."/>
            <person name="Yu H.-J."/>
            <person name="Mun J.-H."/>
        </authorList>
    </citation>
    <scope>NUCLEOTIDE SEQUENCE [LARGE SCALE GENOMIC DNA]</scope>
    <source>
        <strain evidence="16">cv. Jeju island</strain>
        <tissue evidence="15">Leaf</tissue>
    </source>
</reference>
<gene>
    <name evidence="15" type="ORF">Pyn_05185</name>
</gene>
<evidence type="ECO:0000256" key="2">
    <source>
        <dbReference type="ARBA" id="ARBA00004479"/>
    </source>
</evidence>
<dbReference type="OrthoDB" id="2151624at2759"/>
<organism evidence="15 16">
    <name type="scientific">Prunus yedoensis var. nudiflora</name>
    <dbReference type="NCBI Taxonomy" id="2094558"/>
    <lineage>
        <taxon>Eukaryota</taxon>
        <taxon>Viridiplantae</taxon>
        <taxon>Streptophyta</taxon>
        <taxon>Embryophyta</taxon>
        <taxon>Tracheophyta</taxon>
        <taxon>Spermatophyta</taxon>
        <taxon>Magnoliopsida</taxon>
        <taxon>eudicotyledons</taxon>
        <taxon>Gunneridae</taxon>
        <taxon>Pentapetalae</taxon>
        <taxon>rosids</taxon>
        <taxon>fabids</taxon>
        <taxon>Rosales</taxon>
        <taxon>Rosaceae</taxon>
        <taxon>Amygdaloideae</taxon>
        <taxon>Amygdaleae</taxon>
        <taxon>Prunus</taxon>
    </lineage>
</organism>
<dbReference type="GO" id="GO:0016301">
    <property type="term" value="F:kinase activity"/>
    <property type="evidence" value="ECO:0007669"/>
    <property type="project" value="UniProtKB-KW"/>
</dbReference>
<evidence type="ECO:0000256" key="13">
    <source>
        <dbReference type="SAM" id="Phobius"/>
    </source>
</evidence>
<evidence type="ECO:0000256" key="1">
    <source>
        <dbReference type="ARBA" id="ARBA00004191"/>
    </source>
</evidence>
<name>A0A314U885_PRUYE</name>
<dbReference type="InterPro" id="IPR046956">
    <property type="entry name" value="RLP23-like"/>
</dbReference>
<evidence type="ECO:0000256" key="5">
    <source>
        <dbReference type="ARBA" id="ARBA00022692"/>
    </source>
</evidence>
<protein>
    <submittedName>
        <fullName evidence="15">Putative inactive leucine-rich repeat receptor-like protein kinase</fullName>
    </submittedName>
</protein>
<keyword evidence="10 15" id="KW-0675">Receptor</keyword>
<keyword evidence="16" id="KW-1185">Reference proteome</keyword>
<keyword evidence="4" id="KW-0433">Leucine-rich repeat</keyword>
<keyword evidence="7" id="KW-0677">Repeat</keyword>
<keyword evidence="6 14" id="KW-0732">Signal</keyword>
<evidence type="ECO:0000256" key="12">
    <source>
        <dbReference type="ARBA" id="ARBA00038043"/>
    </source>
</evidence>
<evidence type="ECO:0000256" key="3">
    <source>
        <dbReference type="ARBA" id="ARBA00022512"/>
    </source>
</evidence>
<keyword evidence="15" id="KW-0808">Transferase</keyword>
<keyword evidence="5 13" id="KW-0812">Transmembrane</keyword>
<dbReference type="Gene3D" id="3.80.10.10">
    <property type="entry name" value="Ribonuclease Inhibitor"/>
    <property type="match status" value="1"/>
</dbReference>
<dbReference type="InterPro" id="IPR032675">
    <property type="entry name" value="LRR_dom_sf"/>
</dbReference>
<evidence type="ECO:0000256" key="10">
    <source>
        <dbReference type="ARBA" id="ARBA00023170"/>
    </source>
</evidence>
<keyword evidence="8 13" id="KW-1133">Transmembrane helix</keyword>
<evidence type="ECO:0000313" key="16">
    <source>
        <dbReference type="Proteomes" id="UP000250321"/>
    </source>
</evidence>
<dbReference type="AlphaFoldDB" id="A0A314U885"/>
<evidence type="ECO:0000256" key="8">
    <source>
        <dbReference type="ARBA" id="ARBA00022989"/>
    </source>
</evidence>
<dbReference type="Pfam" id="PF00560">
    <property type="entry name" value="LRR_1"/>
    <property type="match status" value="2"/>
</dbReference>
<evidence type="ECO:0000256" key="14">
    <source>
        <dbReference type="SAM" id="SignalP"/>
    </source>
</evidence>
<keyword evidence="15" id="KW-0418">Kinase</keyword>
<proteinExistence type="inferred from homology"/>
<dbReference type="EMBL" id="PJQY01003917">
    <property type="protein sequence ID" value="PQM33480.1"/>
    <property type="molecule type" value="Genomic_DNA"/>
</dbReference>
<dbReference type="STRING" id="2094558.A0A314U885"/>
<accession>A0A314U885</accession>
<evidence type="ECO:0000256" key="11">
    <source>
        <dbReference type="ARBA" id="ARBA00023180"/>
    </source>
</evidence>
<sequence length="251" mass="27519">MFISSVFWLLLLSCSFSFGVESDINCLKSIKASPEDTSGYLNSSWDFNNNTEGFICNFLGIECWHPNESKVLNIKLSNLGLKGQFPRGVENCTSLTGLDLSRNRLSGDLPHDIDRILTFVTSLDLSSNSFSGPIPAKLFNCSYMNVLKLDNNQFSGNIPAEANQLTRLRTFSVANNLLSGQVPPFSENNASITADSYANNPGLCGYPLKPCPSISQKKSFNVVMVFKSNGVIMVAAAGFGIGFVFSFFFFF</sequence>
<keyword evidence="3" id="KW-0964">Secreted</keyword>
<keyword evidence="3" id="KW-0134">Cell wall</keyword>
<dbReference type="GO" id="GO:0016020">
    <property type="term" value="C:membrane"/>
    <property type="evidence" value="ECO:0007669"/>
    <property type="project" value="UniProtKB-SubCell"/>
</dbReference>
<evidence type="ECO:0000256" key="9">
    <source>
        <dbReference type="ARBA" id="ARBA00023136"/>
    </source>
</evidence>
<dbReference type="PANTHER" id="PTHR48063">
    <property type="entry name" value="LRR RECEPTOR-LIKE KINASE"/>
    <property type="match status" value="1"/>
</dbReference>
<evidence type="ECO:0000256" key="4">
    <source>
        <dbReference type="ARBA" id="ARBA00022614"/>
    </source>
</evidence>
<comment type="subcellular location">
    <subcellularLocation>
        <location evidence="2">Membrane</location>
        <topology evidence="2">Single-pass type I membrane protein</topology>
    </subcellularLocation>
    <subcellularLocation>
        <location evidence="1">Secreted</location>
        <location evidence="1">Cell wall</location>
    </subcellularLocation>
</comment>
<evidence type="ECO:0000256" key="7">
    <source>
        <dbReference type="ARBA" id="ARBA00022737"/>
    </source>
</evidence>
<keyword evidence="9 13" id="KW-0472">Membrane</keyword>
<dbReference type="SUPFAM" id="SSF52058">
    <property type="entry name" value="L domain-like"/>
    <property type="match status" value="1"/>
</dbReference>
<feature type="signal peptide" evidence="14">
    <location>
        <begin position="1"/>
        <end position="22"/>
    </location>
</feature>
<feature type="chain" id="PRO_5016341107" evidence="14">
    <location>
        <begin position="23"/>
        <end position="251"/>
    </location>
</feature>
<evidence type="ECO:0000256" key="6">
    <source>
        <dbReference type="ARBA" id="ARBA00022729"/>
    </source>
</evidence>
<feature type="transmembrane region" description="Helical" evidence="13">
    <location>
        <begin position="230"/>
        <end position="250"/>
    </location>
</feature>
<keyword evidence="11" id="KW-0325">Glycoprotein</keyword>
<dbReference type="InterPro" id="IPR001611">
    <property type="entry name" value="Leu-rich_rpt"/>
</dbReference>
<dbReference type="FunFam" id="3.80.10.10:FF:000400">
    <property type="entry name" value="Nuclear pore complex protein NUP107"/>
    <property type="match status" value="1"/>
</dbReference>
<evidence type="ECO:0000313" key="15">
    <source>
        <dbReference type="EMBL" id="PQM33480.1"/>
    </source>
</evidence>